<protein>
    <submittedName>
        <fullName evidence="2">Uncharacterized protein</fullName>
    </submittedName>
</protein>
<evidence type="ECO:0000313" key="3">
    <source>
        <dbReference type="Proteomes" id="UP000262825"/>
    </source>
</evidence>
<proteinExistence type="predicted"/>
<feature type="compositionally biased region" description="Basic and acidic residues" evidence="1">
    <location>
        <begin position="418"/>
        <end position="440"/>
    </location>
</feature>
<dbReference type="PANTHER" id="PTHR14778:SF2">
    <property type="entry name" value="KINETOCHORE-ASSOCIATED PROTEIN DSN1 HOMOLOG"/>
    <property type="match status" value="1"/>
</dbReference>
<dbReference type="GO" id="GO:0007059">
    <property type="term" value="P:chromosome segregation"/>
    <property type="evidence" value="ECO:0007669"/>
    <property type="project" value="InterPro"/>
</dbReference>
<feature type="compositionally biased region" description="Polar residues" evidence="1">
    <location>
        <begin position="17"/>
        <end position="34"/>
    </location>
</feature>
<dbReference type="InterPro" id="IPR013218">
    <property type="entry name" value="Dsn1/Mis13"/>
</dbReference>
<feature type="region of interest" description="Disordered" evidence="1">
    <location>
        <begin position="12"/>
        <end position="104"/>
    </location>
</feature>
<dbReference type="Pfam" id="PF08202">
    <property type="entry name" value="MIS13"/>
    <property type="match status" value="1"/>
</dbReference>
<dbReference type="VEuPathDB" id="FungiDB:SCODWIG_02931"/>
<feature type="compositionally biased region" description="Basic and acidic residues" evidence="1">
    <location>
        <begin position="323"/>
        <end position="337"/>
    </location>
</feature>
<dbReference type="GO" id="GO:0000444">
    <property type="term" value="C:MIS12/MIND type complex"/>
    <property type="evidence" value="ECO:0007669"/>
    <property type="project" value="InterPro"/>
</dbReference>
<evidence type="ECO:0000256" key="1">
    <source>
        <dbReference type="SAM" id="MobiDB-lite"/>
    </source>
</evidence>
<feature type="compositionally biased region" description="Low complexity" evidence="1">
    <location>
        <begin position="311"/>
        <end position="321"/>
    </location>
</feature>
<feature type="compositionally biased region" description="Acidic residues" evidence="1">
    <location>
        <begin position="404"/>
        <end position="417"/>
    </location>
</feature>
<dbReference type="OrthoDB" id="3364649at2759"/>
<sequence length="667" mass="76960">MSLNRLQKHYIKVKTIPSPSKTNGRTVDGNNSPANVLLESDIDLERTTAKNTQSIKEDQENDDNFEKDETTVFQFKVLDSKRNGHNKRTTNNLSNRENKRKRLSANNTSNIMSLGERLDDLQNISQPKWMDNFNSSYINNTNKNNPTSQVADTISNINGGSNDNNTNTAMFNYYNRNNNGNNNNPLINPYMYSMPPSQYYGINAPGLLPPHPQPMLYYGPNSIHQGYYSQPVISDSNNNNNSMLAYSIPPILQQQQQQGYFYNTGNLNGYSNIYGNGRYYSNTDKQERVKRRRMRETIINNRGRRLSSFITSNNNNNSNYETENEKDIKSTNEDANRKGVLVSPHKDIPDSDFYRHADNSFGKDLQLKQIFNWCLIRELDNLKEVEQKRLLSNKKDGSIGQRGEEEEEEEEEEDNDDDEKRTKEEEEKEKEKEKGKGKEDDTGEDIINSDIDPRQIALNIFRDFVNDLRNDKVDVDWCNDRGNTSASDYGHANADLGVDNNKSDILEDIGNNKKHKMKKVFIPNLKNKSNRENVKLLNYKILQLQKEIDQWRKLLILEPNYDNMLENTKTPNIYAKEVPNIIPLPTLNLERNFRLRLDKFKEISHLINSNLKVISNIQSKQLNTLKINYGLEPNTAGIHNSKRLKGILTRLAKGISNQEKTDINRPD</sequence>
<name>A0A376BAL4_9ASCO</name>
<dbReference type="EMBL" id="UFAJ01000592">
    <property type="protein sequence ID" value="SSD61170.1"/>
    <property type="molecule type" value="Genomic_DNA"/>
</dbReference>
<reference evidence="3" key="1">
    <citation type="submission" date="2018-06" db="EMBL/GenBank/DDBJ databases">
        <authorList>
            <person name="Guldener U."/>
        </authorList>
    </citation>
    <scope>NUCLEOTIDE SEQUENCE [LARGE SCALE GENOMIC DNA]</scope>
    <source>
        <strain evidence="3">UTAD17</strain>
    </source>
</reference>
<dbReference type="GO" id="GO:0051301">
    <property type="term" value="P:cell division"/>
    <property type="evidence" value="ECO:0007669"/>
    <property type="project" value="InterPro"/>
</dbReference>
<dbReference type="PANTHER" id="PTHR14778">
    <property type="entry name" value="KINETOCHORE-ASSOCIATED PROTEIN DSN1 HOMOLOG"/>
    <property type="match status" value="1"/>
</dbReference>
<feature type="region of interest" description="Disordered" evidence="1">
    <location>
        <begin position="395"/>
        <end position="448"/>
    </location>
</feature>
<dbReference type="AlphaFoldDB" id="A0A376BAL4"/>
<feature type="region of interest" description="Disordered" evidence="1">
    <location>
        <begin position="307"/>
        <end position="347"/>
    </location>
</feature>
<evidence type="ECO:0000313" key="2">
    <source>
        <dbReference type="EMBL" id="SSD61170.1"/>
    </source>
</evidence>
<dbReference type="Proteomes" id="UP000262825">
    <property type="component" value="Unassembled WGS sequence"/>
</dbReference>
<gene>
    <name evidence="2" type="ORF">SCODWIG_02931</name>
</gene>
<keyword evidence="3" id="KW-1185">Reference proteome</keyword>
<organism evidence="2 3">
    <name type="scientific">Saccharomycodes ludwigii</name>
    <dbReference type="NCBI Taxonomy" id="36035"/>
    <lineage>
        <taxon>Eukaryota</taxon>
        <taxon>Fungi</taxon>
        <taxon>Dikarya</taxon>
        <taxon>Ascomycota</taxon>
        <taxon>Saccharomycotina</taxon>
        <taxon>Saccharomycetes</taxon>
        <taxon>Saccharomycodales</taxon>
        <taxon>Saccharomycodaceae</taxon>
        <taxon>Saccharomycodes</taxon>
    </lineage>
</organism>
<accession>A0A376BAL4</accession>